<keyword evidence="2" id="KW-1185">Reference proteome</keyword>
<reference evidence="2" key="1">
    <citation type="submission" date="2014-03" db="EMBL/GenBank/DDBJ databases">
        <authorList>
            <person name="Aksoy S."/>
            <person name="Warren W."/>
            <person name="Wilson R.K."/>
        </authorList>
    </citation>
    <scope>NUCLEOTIDE SEQUENCE [LARGE SCALE GENOMIC DNA]</scope>
    <source>
        <strain evidence="2">IAEA</strain>
    </source>
</reference>
<name>A0A1A9Z6V8_GLOPL</name>
<dbReference type="VEuPathDB" id="VectorBase:GPAI005667"/>
<reference evidence="1" key="2">
    <citation type="submission" date="2020-05" db="UniProtKB">
        <authorList>
            <consortium name="EnsemblMetazoa"/>
        </authorList>
    </citation>
    <scope>IDENTIFICATION</scope>
    <source>
        <strain evidence="1">IAEA</strain>
    </source>
</reference>
<protein>
    <submittedName>
        <fullName evidence="1">Uncharacterized protein</fullName>
    </submittedName>
</protein>
<organism evidence="1 2">
    <name type="scientific">Glossina pallidipes</name>
    <name type="common">Tsetse fly</name>
    <dbReference type="NCBI Taxonomy" id="7398"/>
    <lineage>
        <taxon>Eukaryota</taxon>
        <taxon>Metazoa</taxon>
        <taxon>Ecdysozoa</taxon>
        <taxon>Arthropoda</taxon>
        <taxon>Hexapoda</taxon>
        <taxon>Insecta</taxon>
        <taxon>Pterygota</taxon>
        <taxon>Neoptera</taxon>
        <taxon>Endopterygota</taxon>
        <taxon>Diptera</taxon>
        <taxon>Brachycera</taxon>
        <taxon>Muscomorpha</taxon>
        <taxon>Hippoboscoidea</taxon>
        <taxon>Glossinidae</taxon>
        <taxon>Glossina</taxon>
    </lineage>
</organism>
<accession>A0A1A9Z6V8</accession>
<evidence type="ECO:0000313" key="2">
    <source>
        <dbReference type="Proteomes" id="UP000092445"/>
    </source>
</evidence>
<dbReference type="AlphaFoldDB" id="A0A1A9Z6V8"/>
<dbReference type="Proteomes" id="UP000092445">
    <property type="component" value="Unassembled WGS sequence"/>
</dbReference>
<dbReference type="EnsemblMetazoa" id="GPAI005667-RA">
    <property type="protein sequence ID" value="GPAI005667-PA"/>
    <property type="gene ID" value="GPAI005667"/>
</dbReference>
<proteinExistence type="predicted"/>
<sequence length="113" mass="12779">MHLVKFISGTCQTTKGLKLSERNGILSRKHLRAGPGLTNGGHFELSRRVIDKVARSGVTDHCGHKRATELSIVDCQIQFVRAYIKELPTHILFEKYFSIILQMTNCVKNITKQ</sequence>
<evidence type="ECO:0000313" key="1">
    <source>
        <dbReference type="EnsemblMetazoa" id="GPAI005667-PA"/>
    </source>
</evidence>